<dbReference type="GO" id="GO:0016853">
    <property type="term" value="F:isomerase activity"/>
    <property type="evidence" value="ECO:0007669"/>
    <property type="project" value="UniProtKB-KW"/>
</dbReference>
<keyword evidence="8 9" id="KW-0413">Isomerase</keyword>
<evidence type="ECO:0000256" key="6">
    <source>
        <dbReference type="ARBA" id="ARBA00022822"/>
    </source>
</evidence>
<comment type="caution">
    <text evidence="11">The sequence shown here is derived from an EMBL/GenBank/DDBJ whole genome shotgun (WGS) entry which is preliminary data.</text>
</comment>
<dbReference type="SUPFAM" id="SSF51366">
    <property type="entry name" value="Ribulose-phoshate binding barrel"/>
    <property type="match status" value="1"/>
</dbReference>
<dbReference type="EC" id="5.3.1.24" evidence="3 9"/>
<keyword evidence="6 9" id="KW-0822">Tryptophan biosynthesis</keyword>
<dbReference type="InterPro" id="IPR013785">
    <property type="entry name" value="Aldolase_TIM"/>
</dbReference>
<name>A0ABS8F068_9FIRM</name>
<comment type="similarity">
    <text evidence="9">Belongs to the TrpF family.</text>
</comment>
<dbReference type="Gene3D" id="3.20.20.70">
    <property type="entry name" value="Aldolase class I"/>
    <property type="match status" value="1"/>
</dbReference>
<evidence type="ECO:0000313" key="12">
    <source>
        <dbReference type="Proteomes" id="UP001299235"/>
    </source>
</evidence>
<dbReference type="Pfam" id="PF00697">
    <property type="entry name" value="PRAI"/>
    <property type="match status" value="1"/>
</dbReference>
<evidence type="ECO:0000256" key="2">
    <source>
        <dbReference type="ARBA" id="ARBA00004664"/>
    </source>
</evidence>
<evidence type="ECO:0000256" key="9">
    <source>
        <dbReference type="HAMAP-Rule" id="MF_00135"/>
    </source>
</evidence>
<protein>
    <recommendedName>
        <fullName evidence="4 9">N-(5'-phosphoribosyl)anthranilate isomerase</fullName>
        <shortName evidence="9">PRAI</shortName>
        <ecNumber evidence="3 9">5.3.1.24</ecNumber>
    </recommendedName>
</protein>
<sequence length="203" mass="22682">MTKIKICGLKRTEDISYVNELLPDFAGFVFAKSSRQVDAKKAAELKKQLSPKIKAVGVFVNAEPEFIAKLYQKQIIDLAQLHGDETADYIHRLKNLCPSLPLIKAVRVQSTKQILEAEKLPCDYLLLDTWQKDSYGGSGKTFDRSLIPPLAKPWFLAGGLNTENIAESIAQCHPLAVDVSSAVETNSVKDKEKIKTFIDHVRR</sequence>
<proteinExistence type="inferred from homology"/>
<evidence type="ECO:0000256" key="3">
    <source>
        <dbReference type="ARBA" id="ARBA00012572"/>
    </source>
</evidence>
<dbReference type="PANTHER" id="PTHR42894:SF1">
    <property type="entry name" value="N-(5'-PHOSPHORIBOSYL)ANTHRANILATE ISOMERASE"/>
    <property type="match status" value="1"/>
</dbReference>
<evidence type="ECO:0000256" key="1">
    <source>
        <dbReference type="ARBA" id="ARBA00001164"/>
    </source>
</evidence>
<gene>
    <name evidence="9" type="primary">trpF</name>
    <name evidence="11" type="ORF">LKD42_14255</name>
</gene>
<dbReference type="RefSeq" id="WP_248836096.1">
    <property type="nucleotide sequence ID" value="NZ_JAJEQE010000075.1"/>
</dbReference>
<reference evidence="11 12" key="1">
    <citation type="submission" date="2021-10" db="EMBL/GenBank/DDBJ databases">
        <title>Anaerobic single-cell dispensing facilitates the cultivation of human gut bacteria.</title>
        <authorList>
            <person name="Afrizal A."/>
        </authorList>
    </citation>
    <scope>NUCLEOTIDE SEQUENCE [LARGE SCALE GENOMIC DNA]</scope>
    <source>
        <strain evidence="11 12">CLA-AA-H246</strain>
    </source>
</reference>
<dbReference type="InterPro" id="IPR011060">
    <property type="entry name" value="RibuloseP-bd_barrel"/>
</dbReference>
<keyword evidence="7 9" id="KW-0057">Aromatic amino acid biosynthesis</keyword>
<dbReference type="PANTHER" id="PTHR42894">
    <property type="entry name" value="N-(5'-PHOSPHORIBOSYL)ANTHRANILATE ISOMERASE"/>
    <property type="match status" value="1"/>
</dbReference>
<dbReference type="EMBL" id="JAJEQE010000075">
    <property type="protein sequence ID" value="MCC2150389.1"/>
    <property type="molecule type" value="Genomic_DNA"/>
</dbReference>
<evidence type="ECO:0000256" key="4">
    <source>
        <dbReference type="ARBA" id="ARBA00022272"/>
    </source>
</evidence>
<accession>A0ABS8F068</accession>
<keyword evidence="12" id="KW-1185">Reference proteome</keyword>
<evidence type="ECO:0000256" key="8">
    <source>
        <dbReference type="ARBA" id="ARBA00023235"/>
    </source>
</evidence>
<dbReference type="InterPro" id="IPR001240">
    <property type="entry name" value="PRAI_dom"/>
</dbReference>
<keyword evidence="5 9" id="KW-0028">Amino-acid biosynthesis</keyword>
<comment type="catalytic activity">
    <reaction evidence="1 9">
        <text>N-(5-phospho-beta-D-ribosyl)anthranilate = 1-(2-carboxyphenylamino)-1-deoxy-D-ribulose 5-phosphate</text>
        <dbReference type="Rhea" id="RHEA:21540"/>
        <dbReference type="ChEBI" id="CHEBI:18277"/>
        <dbReference type="ChEBI" id="CHEBI:58613"/>
        <dbReference type="EC" id="5.3.1.24"/>
    </reaction>
</comment>
<organism evidence="11 12">
    <name type="scientific">Hominisplanchenecus faecis</name>
    <dbReference type="NCBI Taxonomy" id="2885351"/>
    <lineage>
        <taxon>Bacteria</taxon>
        <taxon>Bacillati</taxon>
        <taxon>Bacillota</taxon>
        <taxon>Clostridia</taxon>
        <taxon>Lachnospirales</taxon>
        <taxon>Lachnospiraceae</taxon>
        <taxon>Hominisplanchenecus</taxon>
    </lineage>
</organism>
<dbReference type="InterPro" id="IPR044643">
    <property type="entry name" value="TrpF_fam"/>
</dbReference>
<evidence type="ECO:0000256" key="5">
    <source>
        <dbReference type="ARBA" id="ARBA00022605"/>
    </source>
</evidence>
<dbReference type="HAMAP" id="MF_00135">
    <property type="entry name" value="PRAI"/>
    <property type="match status" value="1"/>
</dbReference>
<evidence type="ECO:0000313" key="11">
    <source>
        <dbReference type="EMBL" id="MCC2150389.1"/>
    </source>
</evidence>
<evidence type="ECO:0000256" key="7">
    <source>
        <dbReference type="ARBA" id="ARBA00023141"/>
    </source>
</evidence>
<comment type="pathway">
    <text evidence="2 9">Amino-acid biosynthesis; L-tryptophan biosynthesis; L-tryptophan from chorismate: step 3/5.</text>
</comment>
<evidence type="ECO:0000259" key="10">
    <source>
        <dbReference type="Pfam" id="PF00697"/>
    </source>
</evidence>
<dbReference type="CDD" id="cd00405">
    <property type="entry name" value="PRAI"/>
    <property type="match status" value="1"/>
</dbReference>
<dbReference type="Proteomes" id="UP001299235">
    <property type="component" value="Unassembled WGS sequence"/>
</dbReference>
<feature type="domain" description="N-(5'phosphoribosyl) anthranilate isomerase (PRAI)" evidence="10">
    <location>
        <begin position="4"/>
        <end position="199"/>
    </location>
</feature>